<evidence type="ECO:0000313" key="3">
    <source>
        <dbReference type="Proteomes" id="UP000324222"/>
    </source>
</evidence>
<gene>
    <name evidence="2" type="ORF">E2C01_063768</name>
</gene>
<reference evidence="2 3" key="1">
    <citation type="submission" date="2019-05" db="EMBL/GenBank/DDBJ databases">
        <title>Another draft genome of Portunus trituberculatus and its Hox gene families provides insights of decapod evolution.</title>
        <authorList>
            <person name="Jeong J.-H."/>
            <person name="Song I."/>
            <person name="Kim S."/>
            <person name="Choi T."/>
            <person name="Kim D."/>
            <person name="Ryu S."/>
            <person name="Kim W."/>
        </authorList>
    </citation>
    <scope>NUCLEOTIDE SEQUENCE [LARGE SCALE GENOMIC DNA]</scope>
    <source>
        <tissue evidence="2">Muscle</tissue>
    </source>
</reference>
<feature type="region of interest" description="Disordered" evidence="1">
    <location>
        <begin position="1"/>
        <end position="88"/>
    </location>
</feature>
<proteinExistence type="predicted"/>
<keyword evidence="3" id="KW-1185">Reference proteome</keyword>
<feature type="compositionally biased region" description="Gly residues" evidence="1">
    <location>
        <begin position="10"/>
        <end position="25"/>
    </location>
</feature>
<dbReference type="EMBL" id="VSRR010029600">
    <property type="protein sequence ID" value="MPC69540.1"/>
    <property type="molecule type" value="Genomic_DNA"/>
</dbReference>
<comment type="caution">
    <text evidence="2">The sequence shown here is derived from an EMBL/GenBank/DDBJ whole genome shotgun (WGS) entry which is preliminary data.</text>
</comment>
<dbReference type="AlphaFoldDB" id="A0A5B7HBD0"/>
<sequence length="88" mass="9811">MNPSVNKTTGGAGAGGSSPHAGGGRSSTDTNMTEGLRYRGKLISLWRRDGEAAGIRNEQRQKKKQEEEEEDKKQERKEEEEERKGKHI</sequence>
<feature type="compositionally biased region" description="Basic and acidic residues" evidence="1">
    <location>
        <begin position="46"/>
        <end position="77"/>
    </location>
</feature>
<protein>
    <submittedName>
        <fullName evidence="2">Uncharacterized protein</fullName>
    </submittedName>
</protein>
<name>A0A5B7HBD0_PORTR</name>
<dbReference type="Proteomes" id="UP000324222">
    <property type="component" value="Unassembled WGS sequence"/>
</dbReference>
<evidence type="ECO:0000256" key="1">
    <source>
        <dbReference type="SAM" id="MobiDB-lite"/>
    </source>
</evidence>
<organism evidence="2 3">
    <name type="scientific">Portunus trituberculatus</name>
    <name type="common">Swimming crab</name>
    <name type="synonym">Neptunus trituberculatus</name>
    <dbReference type="NCBI Taxonomy" id="210409"/>
    <lineage>
        <taxon>Eukaryota</taxon>
        <taxon>Metazoa</taxon>
        <taxon>Ecdysozoa</taxon>
        <taxon>Arthropoda</taxon>
        <taxon>Crustacea</taxon>
        <taxon>Multicrustacea</taxon>
        <taxon>Malacostraca</taxon>
        <taxon>Eumalacostraca</taxon>
        <taxon>Eucarida</taxon>
        <taxon>Decapoda</taxon>
        <taxon>Pleocyemata</taxon>
        <taxon>Brachyura</taxon>
        <taxon>Eubrachyura</taxon>
        <taxon>Portunoidea</taxon>
        <taxon>Portunidae</taxon>
        <taxon>Portuninae</taxon>
        <taxon>Portunus</taxon>
    </lineage>
</organism>
<accession>A0A5B7HBD0</accession>
<evidence type="ECO:0000313" key="2">
    <source>
        <dbReference type="EMBL" id="MPC69540.1"/>
    </source>
</evidence>